<gene>
    <name evidence="2" type="ORF">BE08_36760</name>
</gene>
<evidence type="ECO:0000313" key="3">
    <source>
        <dbReference type="Proteomes" id="UP000075420"/>
    </source>
</evidence>
<protein>
    <submittedName>
        <fullName evidence="2">Uncharacterized protein</fullName>
    </submittedName>
</protein>
<evidence type="ECO:0000313" key="2">
    <source>
        <dbReference type="EMBL" id="KYF56552.1"/>
    </source>
</evidence>
<reference evidence="2 3" key="1">
    <citation type="submission" date="2014-02" db="EMBL/GenBank/DDBJ databases">
        <title>The small core and large imbalanced accessory genome model reveals a collaborative survival strategy of Sorangium cellulosum strains in nature.</title>
        <authorList>
            <person name="Han K."/>
            <person name="Peng R."/>
            <person name="Blom J."/>
            <person name="Li Y.-Z."/>
        </authorList>
    </citation>
    <scope>NUCLEOTIDE SEQUENCE [LARGE SCALE GENOMIC DNA]</scope>
    <source>
        <strain evidence="2 3">So0157-25</strain>
    </source>
</reference>
<organism evidence="2 3">
    <name type="scientific">Sorangium cellulosum</name>
    <name type="common">Polyangium cellulosum</name>
    <dbReference type="NCBI Taxonomy" id="56"/>
    <lineage>
        <taxon>Bacteria</taxon>
        <taxon>Pseudomonadati</taxon>
        <taxon>Myxococcota</taxon>
        <taxon>Polyangia</taxon>
        <taxon>Polyangiales</taxon>
        <taxon>Polyangiaceae</taxon>
        <taxon>Sorangium</taxon>
    </lineage>
</organism>
<dbReference type="EMBL" id="JELY01001211">
    <property type="protein sequence ID" value="KYF56552.1"/>
    <property type="molecule type" value="Genomic_DNA"/>
</dbReference>
<evidence type="ECO:0000256" key="1">
    <source>
        <dbReference type="SAM" id="MobiDB-lite"/>
    </source>
</evidence>
<name>A0A150PLJ6_SORCE</name>
<proteinExistence type="predicted"/>
<sequence>MVAAGCSGETPSSGEEATDASPPAELDALTQHALGAYGELKLHLDFAGSSGRTLRAHVRNTSSEPARVSLAAAIRAPAGLSTVDLGVIELAPEATEVVTFDDEEVGFSSVLAEREVASLTVWASAKYDSGVEARDSIRVYIDDAFTVKTPEEVRELRRELAADPSRANEPFLRAGSFLVSDEEAERMRAATPFVPTEQLVPGPTLAPELRAQIDATLVADERSVVERAAAGVEQGLSQAGATVATRFCFFIDVNWSDNSVGDFLTTGAWTAQGHFVGRNLGQGWGADFIGPMNGLPDGCTPTYNLTVGSTVNFMVYSIAALPTNNGTSVNTVTGRSSTGSVMTEDTSVTVQNQATHNVVITSNTPAVNVAFAAGTALYMLRDGSTGHYHQIFTDQPGSGAACTGCTSGLGEIRMSTGWDTSKYAVVHELGHAIQAVNMPNFYTTPGVINYGVRGAAGLCGSTPTGTDPDYATFSSAEHMTIAWTEGFANFVGAAAFNRRTESDCAFATWTNGSDCQGSATWAERLHKTQCGGAAGQGVQWDWTRHFWDVYVASSFGTIGSFLRAADSSSYTLSNPYILLDNAANGHAINSAWDASKSDNGVNVCADGVQSGNVCCKASCGTCGGAGCSGRPGGASACCTSNILDANKTCTGTNAPCVLR</sequence>
<comment type="caution">
    <text evidence="2">The sequence shown here is derived from an EMBL/GenBank/DDBJ whole genome shotgun (WGS) entry which is preliminary data.</text>
</comment>
<feature type="region of interest" description="Disordered" evidence="1">
    <location>
        <begin position="1"/>
        <end position="22"/>
    </location>
</feature>
<dbReference type="Proteomes" id="UP000075420">
    <property type="component" value="Unassembled WGS sequence"/>
</dbReference>
<accession>A0A150PLJ6</accession>
<dbReference type="AlphaFoldDB" id="A0A150PLJ6"/>